<keyword evidence="6 9" id="KW-0378">Hydrolase</keyword>
<evidence type="ECO:0000259" key="10">
    <source>
        <dbReference type="Pfam" id="PF04389"/>
    </source>
</evidence>
<evidence type="ECO:0000256" key="5">
    <source>
        <dbReference type="ARBA" id="ARBA00022729"/>
    </source>
</evidence>
<evidence type="ECO:0000256" key="9">
    <source>
        <dbReference type="RuleBase" id="RU361240"/>
    </source>
</evidence>
<proteinExistence type="inferred from homology"/>
<dbReference type="OMA" id="QSATWLQ"/>
<dbReference type="InterPro" id="IPR007484">
    <property type="entry name" value="Peptidase_M28"/>
</dbReference>
<reference evidence="11 12" key="1">
    <citation type="journal article" date="2010" name="Proc. Natl. Acad. Sci. U.S.A.">
        <title>Insights into evolution of multicellular fungi from the assembled chromosomes of the mushroom Coprinopsis cinerea (Coprinus cinereus).</title>
        <authorList>
            <person name="Stajich J.E."/>
            <person name="Wilke S.K."/>
            <person name="Ahren D."/>
            <person name="Au C.H."/>
            <person name="Birren B.W."/>
            <person name="Borodovsky M."/>
            <person name="Burns C."/>
            <person name="Canback B."/>
            <person name="Casselton L.A."/>
            <person name="Cheng C.K."/>
            <person name="Deng J."/>
            <person name="Dietrich F.S."/>
            <person name="Fargo D.C."/>
            <person name="Farman M.L."/>
            <person name="Gathman A.C."/>
            <person name="Goldberg J."/>
            <person name="Guigo R."/>
            <person name="Hoegger P.J."/>
            <person name="Hooker J.B."/>
            <person name="Huggins A."/>
            <person name="James T.Y."/>
            <person name="Kamada T."/>
            <person name="Kilaru S."/>
            <person name="Kodira C."/>
            <person name="Kues U."/>
            <person name="Kupfer D."/>
            <person name="Kwan H.S."/>
            <person name="Lomsadze A."/>
            <person name="Li W."/>
            <person name="Lilly W.W."/>
            <person name="Ma L.J."/>
            <person name="Mackey A.J."/>
            <person name="Manning G."/>
            <person name="Martin F."/>
            <person name="Muraguchi H."/>
            <person name="Natvig D.O."/>
            <person name="Palmerini H."/>
            <person name="Ramesh M.A."/>
            <person name="Rehmeyer C.J."/>
            <person name="Roe B.A."/>
            <person name="Shenoy N."/>
            <person name="Stanke M."/>
            <person name="Ter-Hovhannisyan V."/>
            <person name="Tunlid A."/>
            <person name="Velagapudi R."/>
            <person name="Vision T.J."/>
            <person name="Zeng Q."/>
            <person name="Zolan M.E."/>
            <person name="Pukkila P.J."/>
        </authorList>
    </citation>
    <scope>NUCLEOTIDE SEQUENCE [LARGE SCALE GENOMIC DNA]</scope>
    <source>
        <strain evidence="12">Okayama-7 / 130 / ATCC MYA-4618 / FGSC 9003</strain>
    </source>
</reference>
<comment type="similarity">
    <text evidence="8">Belongs to the peptidase M28 family. M28E subfamily.</text>
</comment>
<dbReference type="InParanoid" id="A8NAG6"/>
<dbReference type="GeneID" id="6008294"/>
<dbReference type="CDD" id="cd03879">
    <property type="entry name" value="M28_AAP"/>
    <property type="match status" value="1"/>
</dbReference>
<evidence type="ECO:0000256" key="4">
    <source>
        <dbReference type="ARBA" id="ARBA00022723"/>
    </source>
</evidence>
<dbReference type="GO" id="GO:0046872">
    <property type="term" value="F:metal ion binding"/>
    <property type="evidence" value="ECO:0007669"/>
    <property type="project" value="UniProtKB-KW"/>
</dbReference>
<comment type="caution">
    <text evidence="11">The sequence shown here is derived from an EMBL/GenBank/DDBJ whole genome shotgun (WGS) entry which is preliminary data.</text>
</comment>
<keyword evidence="4 9" id="KW-0479">Metal-binding</keyword>
<feature type="domain" description="Peptidase M28" evidence="10">
    <location>
        <begin position="163"/>
        <end position="364"/>
    </location>
</feature>
<dbReference type="Gene3D" id="3.40.630.10">
    <property type="entry name" value="Zn peptidases"/>
    <property type="match status" value="1"/>
</dbReference>
<evidence type="ECO:0000313" key="12">
    <source>
        <dbReference type="Proteomes" id="UP000001861"/>
    </source>
</evidence>
<dbReference type="GO" id="GO:0006508">
    <property type="term" value="P:proteolysis"/>
    <property type="evidence" value="ECO:0007669"/>
    <property type="project" value="UniProtKB-KW"/>
</dbReference>
<accession>A8NAG6</accession>
<evidence type="ECO:0000313" key="11">
    <source>
        <dbReference type="EMBL" id="EAU90001.1"/>
    </source>
</evidence>
<dbReference type="OrthoDB" id="2214at2759"/>
<keyword evidence="7 9" id="KW-0862">Zinc</keyword>
<dbReference type="eggNOG" id="KOG2195">
    <property type="taxonomic scope" value="Eukaryota"/>
</dbReference>
<protein>
    <recommendedName>
        <fullName evidence="9">Peptide hydrolase</fullName>
        <ecNumber evidence="9">3.4.-.-</ecNumber>
    </recommendedName>
</protein>
<name>A8NAG6_COPC7</name>
<keyword evidence="2 11" id="KW-0031">Aminopeptidase</keyword>
<dbReference type="PANTHER" id="PTHR12147">
    <property type="entry name" value="METALLOPEPTIDASE M28 FAMILY MEMBER"/>
    <property type="match status" value="1"/>
</dbReference>
<organism evidence="11 12">
    <name type="scientific">Coprinopsis cinerea (strain Okayama-7 / 130 / ATCC MYA-4618 / FGSC 9003)</name>
    <name type="common">Inky cap fungus</name>
    <name type="synonym">Hormographiella aspergillata</name>
    <dbReference type="NCBI Taxonomy" id="240176"/>
    <lineage>
        <taxon>Eukaryota</taxon>
        <taxon>Fungi</taxon>
        <taxon>Dikarya</taxon>
        <taxon>Basidiomycota</taxon>
        <taxon>Agaricomycotina</taxon>
        <taxon>Agaricomycetes</taxon>
        <taxon>Agaricomycetidae</taxon>
        <taxon>Agaricales</taxon>
        <taxon>Agaricineae</taxon>
        <taxon>Psathyrellaceae</taxon>
        <taxon>Coprinopsis</taxon>
    </lineage>
</organism>
<dbReference type="EC" id="3.4.-.-" evidence="9"/>
<dbReference type="SUPFAM" id="SSF53187">
    <property type="entry name" value="Zn-dependent exopeptidases"/>
    <property type="match status" value="1"/>
</dbReference>
<dbReference type="PANTHER" id="PTHR12147:SF56">
    <property type="entry name" value="AMINOPEPTIDASE YDR415C-RELATED"/>
    <property type="match status" value="1"/>
</dbReference>
<evidence type="ECO:0000256" key="7">
    <source>
        <dbReference type="ARBA" id="ARBA00022833"/>
    </source>
</evidence>
<dbReference type="GO" id="GO:0008235">
    <property type="term" value="F:metalloexopeptidase activity"/>
    <property type="evidence" value="ECO:0007669"/>
    <property type="project" value="InterPro"/>
</dbReference>
<dbReference type="Proteomes" id="UP000001861">
    <property type="component" value="Unassembled WGS sequence"/>
</dbReference>
<evidence type="ECO:0000256" key="6">
    <source>
        <dbReference type="ARBA" id="ARBA00022801"/>
    </source>
</evidence>
<keyword evidence="12" id="KW-1185">Reference proteome</keyword>
<dbReference type="InterPro" id="IPR045175">
    <property type="entry name" value="M28_fam"/>
</dbReference>
<feature type="chain" id="PRO_5005122019" description="Peptide hydrolase" evidence="9">
    <location>
        <begin position="19"/>
        <end position="373"/>
    </location>
</feature>
<dbReference type="RefSeq" id="XP_001831818.1">
    <property type="nucleotide sequence ID" value="XM_001831766.1"/>
</dbReference>
<dbReference type="GO" id="GO:0004177">
    <property type="term" value="F:aminopeptidase activity"/>
    <property type="evidence" value="ECO:0007669"/>
    <property type="project" value="UniProtKB-KW"/>
</dbReference>
<feature type="signal peptide" evidence="9">
    <location>
        <begin position="1"/>
        <end position="18"/>
    </location>
</feature>
<dbReference type="AlphaFoldDB" id="A8NAG6"/>
<dbReference type="EMBL" id="AACS02000007">
    <property type="protein sequence ID" value="EAU90001.1"/>
    <property type="molecule type" value="Genomic_DNA"/>
</dbReference>
<comment type="cofactor">
    <cofactor evidence="1">
        <name>Zn(2+)</name>
        <dbReference type="ChEBI" id="CHEBI:29105"/>
    </cofactor>
</comment>
<dbReference type="VEuPathDB" id="FungiDB:CC1G_05917"/>
<keyword evidence="5 9" id="KW-0732">Signal</keyword>
<evidence type="ECO:0000256" key="3">
    <source>
        <dbReference type="ARBA" id="ARBA00022670"/>
    </source>
</evidence>
<evidence type="ECO:0000256" key="2">
    <source>
        <dbReference type="ARBA" id="ARBA00022438"/>
    </source>
</evidence>
<dbReference type="Pfam" id="PF04389">
    <property type="entry name" value="Peptidase_M28"/>
    <property type="match status" value="1"/>
</dbReference>
<evidence type="ECO:0000256" key="8">
    <source>
        <dbReference type="ARBA" id="ARBA00043962"/>
    </source>
</evidence>
<sequence length="373" mass="40515">MKWYSLLVSAALVVGSVARISEAELRQNAAQGLRLISLEEGVDPVWRTEDEVFELIREDIGFFDVTDYYDPNAEETPLRLAATSYEPLSRGEHVTALINELSVSNLQQFLSNLTSFPTRYYRSETGLAASIWIRDTVQGFIDAFPGNNASVALFNHTFIQPSIVARIPGQNPDAPIVVLGGHIDSLNSRNPTGPAPGADDDGSGSVNLLEALRVLLADGFTPNATVEFHWYAGEEGGLLGSQAIAKAYKAQNIAVKGMLQLDMTAYVKPGTEEVVGFISDFVDSGLTNFTGSLVDAYLDIPWILSAPCGYGCSDHASWTREGYPSTFPFEGDFHARNPVIHTVNDTVDVPGFSWTHSLEFTKLAVAFAVELSA</sequence>
<evidence type="ECO:0000256" key="1">
    <source>
        <dbReference type="ARBA" id="ARBA00001947"/>
    </source>
</evidence>
<keyword evidence="3 9" id="KW-0645">Protease</keyword>
<dbReference type="KEGG" id="cci:CC1G_05917"/>
<gene>
    <name evidence="11" type="ORF">CC1G_05917</name>
</gene>